<protein>
    <submittedName>
        <fullName evidence="5">Exp1-like protein</fullName>
    </submittedName>
</protein>
<evidence type="ECO:0000313" key="5">
    <source>
        <dbReference type="EMBL" id="KAF9932131.1"/>
    </source>
</evidence>
<gene>
    <name evidence="5" type="primary">EXP1_2</name>
    <name evidence="5" type="ORF">BGZ65_004590</name>
</gene>
<comment type="caution">
    <text evidence="5">The sequence shown here is derived from an EMBL/GenBank/DDBJ whole genome shotgun (WGS) entry which is preliminary data.</text>
</comment>
<dbReference type="SMART" id="SM00398">
    <property type="entry name" value="HMG"/>
    <property type="match status" value="2"/>
</dbReference>
<dbReference type="InterPro" id="IPR036910">
    <property type="entry name" value="HMG_box_dom_sf"/>
</dbReference>
<dbReference type="Proteomes" id="UP000749646">
    <property type="component" value="Unassembled WGS sequence"/>
</dbReference>
<evidence type="ECO:0000256" key="3">
    <source>
        <dbReference type="SAM" id="MobiDB-lite"/>
    </source>
</evidence>
<dbReference type="GO" id="GO:0005634">
    <property type="term" value="C:nucleus"/>
    <property type="evidence" value="ECO:0007669"/>
    <property type="project" value="UniProtKB-UniRule"/>
</dbReference>
<dbReference type="PANTHER" id="PTHR48112">
    <property type="entry name" value="HIGH MOBILITY GROUP PROTEIN DSP1"/>
    <property type="match status" value="1"/>
</dbReference>
<dbReference type="Pfam" id="PF00505">
    <property type="entry name" value="HMG_box"/>
    <property type="match status" value="2"/>
</dbReference>
<accession>A0A9P6LSI0</accession>
<organism evidence="5 6">
    <name type="scientific">Modicella reniformis</name>
    <dbReference type="NCBI Taxonomy" id="1440133"/>
    <lineage>
        <taxon>Eukaryota</taxon>
        <taxon>Fungi</taxon>
        <taxon>Fungi incertae sedis</taxon>
        <taxon>Mucoromycota</taxon>
        <taxon>Mortierellomycotina</taxon>
        <taxon>Mortierellomycetes</taxon>
        <taxon>Mortierellales</taxon>
        <taxon>Mortierellaceae</taxon>
        <taxon>Modicella</taxon>
    </lineage>
</organism>
<feature type="DNA-binding region" description="HMG box" evidence="2">
    <location>
        <begin position="70"/>
        <end position="138"/>
    </location>
</feature>
<name>A0A9P6LSI0_9FUNG</name>
<dbReference type="SUPFAM" id="SSF47095">
    <property type="entry name" value="HMG-box"/>
    <property type="match status" value="2"/>
</dbReference>
<dbReference type="AlphaFoldDB" id="A0A9P6LSI0"/>
<keyword evidence="1 2" id="KW-0238">DNA-binding</keyword>
<proteinExistence type="predicted"/>
<dbReference type="PROSITE" id="PS50118">
    <property type="entry name" value="HMG_BOX_2"/>
    <property type="match status" value="2"/>
</dbReference>
<evidence type="ECO:0000256" key="1">
    <source>
        <dbReference type="ARBA" id="ARBA00023125"/>
    </source>
</evidence>
<dbReference type="GO" id="GO:0003677">
    <property type="term" value="F:DNA binding"/>
    <property type="evidence" value="ECO:0007669"/>
    <property type="project" value="UniProtKB-UniRule"/>
</dbReference>
<evidence type="ECO:0000256" key="2">
    <source>
        <dbReference type="PROSITE-ProRule" id="PRU00267"/>
    </source>
</evidence>
<dbReference type="InterPro" id="IPR009071">
    <property type="entry name" value="HMG_box_dom"/>
</dbReference>
<dbReference type="EMBL" id="JAAAHW010010015">
    <property type="protein sequence ID" value="KAF9932131.1"/>
    <property type="molecule type" value="Genomic_DNA"/>
</dbReference>
<feature type="domain" description="HMG box" evidence="4">
    <location>
        <begin position="173"/>
        <end position="239"/>
    </location>
</feature>
<dbReference type="PANTHER" id="PTHR48112:SF22">
    <property type="entry name" value="MITOCHONDRIAL TRANSCRIPTION FACTOR A, ISOFORM B"/>
    <property type="match status" value="1"/>
</dbReference>
<sequence>MATKATAASAATKKPKAKLAAKSDTKSSKSSKTSKTSKASKSIKATKETKSKKTVEVKEKTKKSKPIELPKRPLTAWGLFFMDHLDKVKASGKSIVPTEETTNASVHWKQLSSSQKQPYEEKYKINFENYKKNLNQRLLELTPAEFKLENARRRALLAAGKKRQAPLKDPSAPKRPLSSFFRFAHDVRQSGKYSQLPLEDQARAFAAAWANVSEREKGRYQELSRAAIEKYKVEKATYLGEN</sequence>
<feature type="DNA-binding region" description="HMG box" evidence="2">
    <location>
        <begin position="173"/>
        <end position="239"/>
    </location>
</feature>
<evidence type="ECO:0000259" key="4">
    <source>
        <dbReference type="PROSITE" id="PS50118"/>
    </source>
</evidence>
<feature type="compositionally biased region" description="Low complexity" evidence="3">
    <location>
        <begin position="1"/>
        <end position="12"/>
    </location>
</feature>
<feature type="compositionally biased region" description="Low complexity" evidence="3">
    <location>
        <begin position="28"/>
        <end position="43"/>
    </location>
</feature>
<dbReference type="InterPro" id="IPR050342">
    <property type="entry name" value="HMGB"/>
</dbReference>
<reference evidence="5" key="1">
    <citation type="journal article" date="2020" name="Fungal Divers.">
        <title>Resolving the Mortierellaceae phylogeny through synthesis of multi-gene phylogenetics and phylogenomics.</title>
        <authorList>
            <person name="Vandepol N."/>
            <person name="Liber J."/>
            <person name="Desiro A."/>
            <person name="Na H."/>
            <person name="Kennedy M."/>
            <person name="Barry K."/>
            <person name="Grigoriev I.V."/>
            <person name="Miller A.N."/>
            <person name="O'Donnell K."/>
            <person name="Stajich J.E."/>
            <person name="Bonito G."/>
        </authorList>
    </citation>
    <scope>NUCLEOTIDE SEQUENCE</scope>
    <source>
        <strain evidence="5">MES-2147</strain>
    </source>
</reference>
<dbReference type="OrthoDB" id="5550281at2759"/>
<keyword evidence="2" id="KW-0539">Nucleus</keyword>
<evidence type="ECO:0000313" key="6">
    <source>
        <dbReference type="Proteomes" id="UP000749646"/>
    </source>
</evidence>
<feature type="domain" description="HMG box" evidence="4">
    <location>
        <begin position="70"/>
        <end position="138"/>
    </location>
</feature>
<dbReference type="CDD" id="cd00084">
    <property type="entry name" value="HMG-box_SF"/>
    <property type="match status" value="1"/>
</dbReference>
<feature type="compositionally biased region" description="Basic and acidic residues" evidence="3">
    <location>
        <begin position="45"/>
        <end position="68"/>
    </location>
</feature>
<feature type="region of interest" description="Disordered" evidence="3">
    <location>
        <begin position="1"/>
        <end position="68"/>
    </location>
</feature>
<dbReference type="Gene3D" id="1.10.30.10">
    <property type="entry name" value="High mobility group box domain"/>
    <property type="match status" value="2"/>
</dbReference>
<keyword evidence="6" id="KW-1185">Reference proteome</keyword>